<comment type="caution">
    <text evidence="3">The sequence shown here is derived from an EMBL/GenBank/DDBJ whole genome shotgun (WGS) entry which is preliminary data.</text>
</comment>
<protein>
    <recommendedName>
        <fullName evidence="2">Ribosomal silencing factor RsfS</fullName>
    </recommendedName>
</protein>
<dbReference type="Gene3D" id="3.30.460.10">
    <property type="entry name" value="Beta Polymerase, domain 2"/>
    <property type="match status" value="1"/>
</dbReference>
<dbReference type="HAMAP" id="MF_01477">
    <property type="entry name" value="Iojap_RsfS"/>
    <property type="match status" value="1"/>
</dbReference>
<dbReference type="InterPro" id="IPR004394">
    <property type="entry name" value="Iojap/RsfS/C7orf30"/>
</dbReference>
<comment type="subunit">
    <text evidence="2">Interacts with ribosomal protein uL14 (rplN).</text>
</comment>
<comment type="similarity">
    <text evidence="1 2">Belongs to the Iojap/RsfS family.</text>
</comment>
<dbReference type="SUPFAM" id="SSF81301">
    <property type="entry name" value="Nucleotidyltransferase"/>
    <property type="match status" value="1"/>
</dbReference>
<dbReference type="NCBIfam" id="TIGR00090">
    <property type="entry name" value="rsfS_iojap_ybeB"/>
    <property type="match status" value="1"/>
</dbReference>
<evidence type="ECO:0000313" key="4">
    <source>
        <dbReference type="Proteomes" id="UP001203761"/>
    </source>
</evidence>
<gene>
    <name evidence="2 3" type="primary">rsfS</name>
    <name evidence="3" type="ORF">Bequi_09250</name>
</gene>
<dbReference type="Pfam" id="PF02410">
    <property type="entry name" value="RsfS"/>
    <property type="match status" value="1"/>
</dbReference>
<dbReference type="EMBL" id="JAKNCJ010000004">
    <property type="protein sequence ID" value="MCL6423569.1"/>
    <property type="molecule type" value="Genomic_DNA"/>
</dbReference>
<keyword evidence="2" id="KW-0963">Cytoplasm</keyword>
<reference evidence="3" key="1">
    <citation type="submission" date="2022-02" db="EMBL/GenBank/DDBJ databases">
        <authorList>
            <person name="Lee M."/>
            <person name="Kim S.-J."/>
            <person name="Jung M.-Y."/>
        </authorList>
    </citation>
    <scope>NUCLEOTIDE SEQUENCE</scope>
    <source>
        <strain evidence="3">JHP9</strain>
    </source>
</reference>
<evidence type="ECO:0000313" key="3">
    <source>
        <dbReference type="EMBL" id="MCL6423569.1"/>
    </source>
</evidence>
<dbReference type="PANTHER" id="PTHR21043">
    <property type="entry name" value="IOJAP SUPERFAMILY ORTHOLOG"/>
    <property type="match status" value="1"/>
</dbReference>
<accession>A0ABT0R0W8</accession>
<evidence type="ECO:0000256" key="1">
    <source>
        <dbReference type="ARBA" id="ARBA00010574"/>
    </source>
</evidence>
<comment type="function">
    <text evidence="2">Functions as a ribosomal silencing factor. Interacts with ribosomal protein uL14 (rplN), blocking formation of intersubunit bridge B8. Prevents association of the 30S and 50S ribosomal subunits and the formation of functional ribosomes, thus repressing translation.</text>
</comment>
<dbReference type="Proteomes" id="UP001203761">
    <property type="component" value="Unassembled WGS sequence"/>
</dbReference>
<keyword evidence="2" id="KW-0810">Translation regulation</keyword>
<keyword evidence="4" id="KW-1185">Reference proteome</keyword>
<name>A0ABT0R0W8_9MICO</name>
<sequence length="136" mass="14764">MSIPDDILALARTAAQAASDKLAGEVIGLDVSELVVITDVFLVCSGSSERQVSAIVDGIEEQLLKEHRRKPLRREGQMDARWVLLDYGDIVIHVQHAEDRAFYALERLWREAPVLDLQIDEGGPAAPAGSDSSSAA</sequence>
<organism evidence="3 4">
    <name type="scientific">Brachybacterium equifaecis</name>
    <dbReference type="NCBI Taxonomy" id="2910770"/>
    <lineage>
        <taxon>Bacteria</taxon>
        <taxon>Bacillati</taxon>
        <taxon>Actinomycetota</taxon>
        <taxon>Actinomycetes</taxon>
        <taxon>Micrococcales</taxon>
        <taxon>Dermabacteraceae</taxon>
        <taxon>Brachybacterium</taxon>
    </lineage>
</organism>
<comment type="subcellular location">
    <subcellularLocation>
        <location evidence="2">Cytoplasm</location>
    </subcellularLocation>
</comment>
<dbReference type="RefSeq" id="WP_249737653.1">
    <property type="nucleotide sequence ID" value="NZ_JAKNCJ010000004.1"/>
</dbReference>
<dbReference type="PANTHER" id="PTHR21043:SF0">
    <property type="entry name" value="MITOCHONDRIAL ASSEMBLY OF RIBOSOMAL LARGE SUBUNIT PROTEIN 1"/>
    <property type="match status" value="1"/>
</dbReference>
<keyword evidence="2" id="KW-0678">Repressor</keyword>
<proteinExistence type="inferred from homology"/>
<evidence type="ECO:0000256" key="2">
    <source>
        <dbReference type="HAMAP-Rule" id="MF_01477"/>
    </source>
</evidence>
<dbReference type="InterPro" id="IPR043519">
    <property type="entry name" value="NT_sf"/>
</dbReference>